<organism evidence="4 5">
    <name type="scientific">Sesamum indicum</name>
    <name type="common">Oriental sesame</name>
    <name type="synonym">Sesamum orientale</name>
    <dbReference type="NCBI Taxonomy" id="4182"/>
    <lineage>
        <taxon>Eukaryota</taxon>
        <taxon>Viridiplantae</taxon>
        <taxon>Streptophyta</taxon>
        <taxon>Embryophyta</taxon>
        <taxon>Tracheophyta</taxon>
        <taxon>Spermatophyta</taxon>
        <taxon>Magnoliopsida</taxon>
        <taxon>eudicotyledons</taxon>
        <taxon>Gunneridae</taxon>
        <taxon>Pentapetalae</taxon>
        <taxon>asterids</taxon>
        <taxon>lamiids</taxon>
        <taxon>Lamiales</taxon>
        <taxon>Pedaliaceae</taxon>
        <taxon>Sesamum</taxon>
    </lineage>
</organism>
<name>A0A8M8UUC3_SESIN</name>
<dbReference type="InterPro" id="IPR054722">
    <property type="entry name" value="PolX-like_BBD"/>
</dbReference>
<dbReference type="GeneID" id="105155865"/>
<evidence type="ECO:0000313" key="4">
    <source>
        <dbReference type="Proteomes" id="UP000504604"/>
    </source>
</evidence>
<dbReference type="InterPro" id="IPR036397">
    <property type="entry name" value="RNaseH_sf"/>
</dbReference>
<dbReference type="RefSeq" id="XP_020547595.1">
    <property type="nucleotide sequence ID" value="XM_020691936.1"/>
</dbReference>
<evidence type="ECO:0000259" key="1">
    <source>
        <dbReference type="Pfam" id="PF07727"/>
    </source>
</evidence>
<dbReference type="InterPro" id="IPR013103">
    <property type="entry name" value="RVT_2"/>
</dbReference>
<dbReference type="Gene3D" id="3.30.420.10">
    <property type="entry name" value="Ribonuclease H-like superfamily/Ribonuclease H"/>
    <property type="match status" value="1"/>
</dbReference>
<feature type="domain" description="Retrotransposon Copia-like N-terminal" evidence="2">
    <location>
        <begin position="20"/>
        <end position="67"/>
    </location>
</feature>
<dbReference type="InterPro" id="IPR012337">
    <property type="entry name" value="RNaseH-like_sf"/>
</dbReference>
<evidence type="ECO:0000259" key="3">
    <source>
        <dbReference type="Pfam" id="PF22936"/>
    </source>
</evidence>
<sequence length="746" mass="83114">MADSSSVETDQYERGVRYLHPSDNSSFVLASSPLNGTNYLTWSRAIYVALGCKTKLAFIDGTFPRPASGSALFEQLRRVDLMVTSWSWNSISKEIVEGFTYVNSSRELWLEIEARYGRSTGPTIYHLQREISSISQGDMTLTNYMTKLKKLWNELFCLAPSPKYTCGGCSCGINKAIGEMYTATQLMQFLMGLHESFDKEKSQLLMMDPLPDLERPFFMIFAVEQQRNVQTHLADNVNNTAYQIYGTPEWYKALNEKKKQHAATYNVARNIDSKEVNKIDASPVKTNSQTDMVGMMAEIMKIIRNKDTPSDPISSFVNYAHCDEEFAGNTFVSNALGVNDWIVDSSATNHMCAHLSNFDSYSAPIHTHFIHLPDGSKRAAAYIGMVKLIDEIKLESVLYIPNFSVNLLSDQVTKRVLAKGILDKRLYTLRISISAPLTVLNNNFPTSCTTFGGCNDELWHASMAAIKHIPECKLSSISLESKCGIGPKAKQSRIPFKSNDSCITSLFELVHLDVWGPYKTPTLTGCHYVLIVLDDYNRSLWTYLIKHKDQVVSNLQAFAAMVEVQFGAKVKVFHSDNGDVISHELSFPFAQEQAADALHCPFPTVNAGSNDKDPELLTLGLAALPTSPNTTPATTSETQQGGTSSDTLIPLRRYKTRLVAKGFNQIEGIDYTESFSPMTKAVIVRLFFTLAAACGWALEQLDVNNAFLHGYLEEDIYMIPLAGYKVDSGVVCKLELSLYGLKQASH</sequence>
<evidence type="ECO:0000313" key="5">
    <source>
        <dbReference type="RefSeq" id="XP_020547595.1"/>
    </source>
</evidence>
<dbReference type="InterPro" id="IPR029472">
    <property type="entry name" value="Copia-like_N"/>
</dbReference>
<dbReference type="PANTHER" id="PTHR37610:SF40">
    <property type="entry name" value="OS01G0909600 PROTEIN"/>
    <property type="match status" value="1"/>
</dbReference>
<dbReference type="Pfam" id="PF07727">
    <property type="entry name" value="RVT_2"/>
    <property type="match status" value="1"/>
</dbReference>
<feature type="domain" description="Reverse transcriptase Ty1/copia-type" evidence="1">
    <location>
        <begin position="652"/>
        <end position="745"/>
    </location>
</feature>
<dbReference type="KEGG" id="sind:105155865"/>
<dbReference type="OrthoDB" id="5544992at2759"/>
<dbReference type="PANTHER" id="PTHR37610">
    <property type="entry name" value="CCHC-TYPE DOMAIN-CONTAINING PROTEIN"/>
    <property type="match status" value="1"/>
</dbReference>
<dbReference type="Proteomes" id="UP000504604">
    <property type="component" value="Linkage group LG2"/>
</dbReference>
<reference evidence="5" key="1">
    <citation type="submission" date="2025-08" db="UniProtKB">
        <authorList>
            <consortium name="RefSeq"/>
        </authorList>
    </citation>
    <scope>IDENTIFICATION</scope>
</reference>
<gene>
    <name evidence="5" type="primary">LOC105155865</name>
</gene>
<dbReference type="Pfam" id="PF22936">
    <property type="entry name" value="Pol_BBD"/>
    <property type="match status" value="1"/>
</dbReference>
<dbReference type="AlphaFoldDB" id="A0A8M8UUC3"/>
<dbReference type="GO" id="GO:0003676">
    <property type="term" value="F:nucleic acid binding"/>
    <property type="evidence" value="ECO:0007669"/>
    <property type="project" value="InterPro"/>
</dbReference>
<feature type="domain" description="Retrovirus-related Pol polyprotein from transposon TNT 1-94-like beta-barrel" evidence="3">
    <location>
        <begin position="341"/>
        <end position="409"/>
    </location>
</feature>
<accession>A0A8M8UUC3</accession>
<evidence type="ECO:0000259" key="2">
    <source>
        <dbReference type="Pfam" id="PF14244"/>
    </source>
</evidence>
<protein>
    <submittedName>
        <fullName evidence="5">Uncharacterized protein LOC105155865</fullName>
    </submittedName>
</protein>
<proteinExistence type="predicted"/>
<dbReference type="SUPFAM" id="SSF53098">
    <property type="entry name" value="Ribonuclease H-like"/>
    <property type="match status" value="1"/>
</dbReference>
<keyword evidence="4" id="KW-1185">Reference proteome</keyword>
<dbReference type="Pfam" id="PF14244">
    <property type="entry name" value="Retrotran_gag_3"/>
    <property type="match status" value="1"/>
</dbReference>